<evidence type="ECO:0000256" key="4">
    <source>
        <dbReference type="ARBA" id="ARBA00022763"/>
    </source>
</evidence>
<evidence type="ECO:0000256" key="6">
    <source>
        <dbReference type="ARBA" id="ARBA00023136"/>
    </source>
</evidence>
<keyword evidence="6 8" id="KW-0472">Membrane</keyword>
<dbReference type="eggNOG" id="KOG4062">
    <property type="taxonomic scope" value="Eukaryota"/>
</dbReference>
<evidence type="ECO:0000256" key="7">
    <source>
        <dbReference type="SAM" id="MobiDB-lite"/>
    </source>
</evidence>
<dbReference type="GO" id="GO:0015123">
    <property type="term" value="F:acetate transmembrane transporter activity"/>
    <property type="evidence" value="ECO:0007669"/>
    <property type="project" value="TreeGrafter"/>
</dbReference>
<dbReference type="CDD" id="cd06445">
    <property type="entry name" value="ATase"/>
    <property type="match status" value="1"/>
</dbReference>
<dbReference type="Gene3D" id="1.10.10.10">
    <property type="entry name" value="Winged helix-like DNA-binding domain superfamily/Winged helix DNA-binding domain"/>
    <property type="match status" value="1"/>
</dbReference>
<dbReference type="InterPro" id="IPR000791">
    <property type="entry name" value="Gpr1/Fun34/SatP-like"/>
</dbReference>
<dbReference type="SUPFAM" id="SSF46767">
    <property type="entry name" value="Methylated DNA-protein cysteine methyltransferase, C-terminal domain"/>
    <property type="match status" value="1"/>
</dbReference>
<dbReference type="GO" id="GO:0005886">
    <property type="term" value="C:plasma membrane"/>
    <property type="evidence" value="ECO:0007669"/>
    <property type="project" value="TreeGrafter"/>
</dbReference>
<dbReference type="KEGG" id="psq:PUNSTDRAFT_128761"/>
<dbReference type="PANTHER" id="PTHR31123">
    <property type="entry name" value="ACCUMULATION OF DYADS PROTEIN 2-RELATED"/>
    <property type="match status" value="1"/>
</dbReference>
<dbReference type="NCBIfam" id="NF038013">
    <property type="entry name" value="AceTr_1"/>
    <property type="match status" value="1"/>
</dbReference>
<feature type="transmembrane region" description="Helical" evidence="8">
    <location>
        <begin position="156"/>
        <end position="176"/>
    </location>
</feature>
<feature type="transmembrane region" description="Helical" evidence="8">
    <location>
        <begin position="129"/>
        <end position="149"/>
    </location>
</feature>
<name>R7S0Z4_PUNST</name>
<dbReference type="GO" id="GO:0003824">
    <property type="term" value="F:catalytic activity"/>
    <property type="evidence" value="ECO:0007669"/>
    <property type="project" value="InterPro"/>
</dbReference>
<dbReference type="GO" id="GO:0006281">
    <property type="term" value="P:DNA repair"/>
    <property type="evidence" value="ECO:0007669"/>
    <property type="project" value="InterPro"/>
</dbReference>
<dbReference type="HOGENOM" id="CLU_672921_0_0_1"/>
<evidence type="ECO:0000313" key="10">
    <source>
        <dbReference type="EMBL" id="EIN03467.1"/>
    </source>
</evidence>
<feature type="transmembrane region" description="Helical" evidence="8">
    <location>
        <begin position="213"/>
        <end position="231"/>
    </location>
</feature>
<evidence type="ECO:0000259" key="9">
    <source>
        <dbReference type="Pfam" id="PF01035"/>
    </source>
</evidence>
<evidence type="ECO:0000256" key="3">
    <source>
        <dbReference type="ARBA" id="ARBA00022692"/>
    </source>
</evidence>
<feature type="transmembrane region" description="Helical" evidence="8">
    <location>
        <begin position="90"/>
        <end position="109"/>
    </location>
</feature>
<accession>R7S0Z4</accession>
<dbReference type="Pfam" id="PF01035">
    <property type="entry name" value="DNA_binding_1"/>
    <property type="match status" value="1"/>
</dbReference>
<organism evidence="10 11">
    <name type="scientific">Punctularia strigosozonata (strain HHB-11173)</name>
    <name type="common">White-rot fungus</name>
    <dbReference type="NCBI Taxonomy" id="741275"/>
    <lineage>
        <taxon>Eukaryota</taxon>
        <taxon>Fungi</taxon>
        <taxon>Dikarya</taxon>
        <taxon>Basidiomycota</taxon>
        <taxon>Agaricomycotina</taxon>
        <taxon>Agaricomycetes</taxon>
        <taxon>Corticiales</taxon>
        <taxon>Punctulariaceae</taxon>
        <taxon>Punctularia</taxon>
    </lineage>
</organism>
<dbReference type="Pfam" id="PF01184">
    <property type="entry name" value="Gpr1_Fun34_YaaH"/>
    <property type="match status" value="1"/>
</dbReference>
<dbReference type="InterPro" id="IPR036217">
    <property type="entry name" value="MethylDNA_cys_MeTrfase_DNAb"/>
</dbReference>
<dbReference type="InterPro" id="IPR036388">
    <property type="entry name" value="WH-like_DNA-bd_sf"/>
</dbReference>
<reference evidence="11" key="1">
    <citation type="journal article" date="2012" name="Science">
        <title>The Paleozoic origin of enzymatic lignin decomposition reconstructed from 31 fungal genomes.</title>
        <authorList>
            <person name="Floudas D."/>
            <person name="Binder M."/>
            <person name="Riley R."/>
            <person name="Barry K."/>
            <person name="Blanchette R.A."/>
            <person name="Henrissat B."/>
            <person name="Martinez A.T."/>
            <person name="Otillar R."/>
            <person name="Spatafora J.W."/>
            <person name="Yadav J.S."/>
            <person name="Aerts A."/>
            <person name="Benoit I."/>
            <person name="Boyd A."/>
            <person name="Carlson A."/>
            <person name="Copeland A."/>
            <person name="Coutinho P.M."/>
            <person name="de Vries R.P."/>
            <person name="Ferreira P."/>
            <person name="Findley K."/>
            <person name="Foster B."/>
            <person name="Gaskell J."/>
            <person name="Glotzer D."/>
            <person name="Gorecki P."/>
            <person name="Heitman J."/>
            <person name="Hesse C."/>
            <person name="Hori C."/>
            <person name="Igarashi K."/>
            <person name="Jurgens J.A."/>
            <person name="Kallen N."/>
            <person name="Kersten P."/>
            <person name="Kohler A."/>
            <person name="Kuees U."/>
            <person name="Kumar T.K.A."/>
            <person name="Kuo A."/>
            <person name="LaButti K."/>
            <person name="Larrondo L.F."/>
            <person name="Lindquist E."/>
            <person name="Ling A."/>
            <person name="Lombard V."/>
            <person name="Lucas S."/>
            <person name="Lundell T."/>
            <person name="Martin R."/>
            <person name="McLaughlin D.J."/>
            <person name="Morgenstern I."/>
            <person name="Morin E."/>
            <person name="Murat C."/>
            <person name="Nagy L.G."/>
            <person name="Nolan M."/>
            <person name="Ohm R.A."/>
            <person name="Patyshakuliyeva A."/>
            <person name="Rokas A."/>
            <person name="Ruiz-Duenas F.J."/>
            <person name="Sabat G."/>
            <person name="Salamov A."/>
            <person name="Samejima M."/>
            <person name="Schmutz J."/>
            <person name="Slot J.C."/>
            <person name="St John F."/>
            <person name="Stenlid J."/>
            <person name="Sun H."/>
            <person name="Sun S."/>
            <person name="Syed K."/>
            <person name="Tsang A."/>
            <person name="Wiebenga A."/>
            <person name="Young D."/>
            <person name="Pisabarro A."/>
            <person name="Eastwood D.C."/>
            <person name="Martin F."/>
            <person name="Cullen D."/>
            <person name="Grigoriev I.V."/>
            <person name="Hibbett D.S."/>
        </authorList>
    </citation>
    <scope>NUCLEOTIDE SEQUENCE [LARGE SCALE GENOMIC DNA]</scope>
    <source>
        <strain evidence="11">HHB-11173 SS5</strain>
    </source>
</reference>
<comment type="subcellular location">
    <subcellularLocation>
        <location evidence="1">Membrane</location>
        <topology evidence="1">Multi-pass membrane protein</topology>
    </subcellularLocation>
</comment>
<keyword evidence="5 8" id="KW-1133">Transmembrane helix</keyword>
<feature type="transmembrane region" description="Helical" evidence="8">
    <location>
        <begin position="182"/>
        <end position="201"/>
    </location>
</feature>
<dbReference type="Proteomes" id="UP000054196">
    <property type="component" value="Unassembled WGS sequence"/>
</dbReference>
<protein>
    <recommendedName>
        <fullName evidence="9">Methylated-DNA-[protein]-cysteine S-methyltransferase DNA binding domain-containing protein</fullName>
    </recommendedName>
</protein>
<evidence type="ECO:0000313" key="11">
    <source>
        <dbReference type="Proteomes" id="UP000054196"/>
    </source>
</evidence>
<keyword evidence="4" id="KW-0227">DNA damage</keyword>
<dbReference type="InterPro" id="IPR051633">
    <property type="entry name" value="AceTr"/>
</dbReference>
<comment type="similarity">
    <text evidence="2">Belongs to the acetate uptake transporter (AceTr) (TC 2.A.96) family.</text>
</comment>
<dbReference type="GeneID" id="18878175"/>
<evidence type="ECO:0000256" key="1">
    <source>
        <dbReference type="ARBA" id="ARBA00004141"/>
    </source>
</evidence>
<gene>
    <name evidence="10" type="ORF">PUNSTDRAFT_128761</name>
</gene>
<evidence type="ECO:0000256" key="8">
    <source>
        <dbReference type="SAM" id="Phobius"/>
    </source>
</evidence>
<dbReference type="PANTHER" id="PTHR31123:SF1">
    <property type="entry name" value="ACCUMULATION OF DYADS PROTEIN 2-RELATED"/>
    <property type="match status" value="1"/>
</dbReference>
<dbReference type="EMBL" id="JH687563">
    <property type="protein sequence ID" value="EIN03467.1"/>
    <property type="molecule type" value="Genomic_DNA"/>
</dbReference>
<dbReference type="OrthoDB" id="3648309at2759"/>
<feature type="region of interest" description="Disordered" evidence="7">
    <location>
        <begin position="375"/>
        <end position="409"/>
    </location>
</feature>
<keyword evidence="3 8" id="KW-0812">Transmembrane</keyword>
<dbReference type="AlphaFoldDB" id="R7S0Z4"/>
<dbReference type="RefSeq" id="XP_007389298.1">
    <property type="nucleotide sequence ID" value="XM_007389236.1"/>
</dbReference>
<sequence>MADIEKGRVAYNEQSAAGAAADPNANGAQAPYGAAGVPHVHGLHPWNQIGNKPIRRLGNPGPLGLTSFASTTLVLSFFNVQTRGVTEPNVVVGMALFVGGLAQLLAGMWEFACGNTFGATAFSAYGTFWLSYATILIPGSGIVAAYDSVPNELHNALGIFLTSWFIFTALMFVAALRRNVGFIALLFFLTITFLLLAIAEFRNSVTITKAGGGFGLLTAAIAYYCAMAELLRPDDSWFTLPLGHIPKRVRLENPCSELERHQVYHVVRRIPPQRVTSYGHIAKLLGMPRHARLVGQALKFLSPQTTPPVPWHRVVSASGAIASRGPGTDGARRQRQALEAEGVVVVDGRGGEGEARVRLREYGWFPAVGSVDLGEFGPAQVAGGQGEGQGDESDESELTELEESDEEGA</sequence>
<feature type="domain" description="Methylated-DNA-[protein]-cysteine S-methyltransferase DNA binding" evidence="9">
    <location>
        <begin position="261"/>
        <end position="343"/>
    </location>
</feature>
<feature type="compositionally biased region" description="Acidic residues" evidence="7">
    <location>
        <begin position="389"/>
        <end position="409"/>
    </location>
</feature>
<proteinExistence type="inferred from homology"/>
<evidence type="ECO:0000256" key="5">
    <source>
        <dbReference type="ARBA" id="ARBA00022989"/>
    </source>
</evidence>
<keyword evidence="11" id="KW-1185">Reference proteome</keyword>
<dbReference type="InterPro" id="IPR014048">
    <property type="entry name" value="MethylDNA_cys_MeTrfase_DNA-bd"/>
</dbReference>
<evidence type="ECO:0000256" key="2">
    <source>
        <dbReference type="ARBA" id="ARBA00005587"/>
    </source>
</evidence>